<evidence type="ECO:0000313" key="1">
    <source>
        <dbReference type="EMBL" id="PXA04568.1"/>
    </source>
</evidence>
<dbReference type="SUPFAM" id="SSF51905">
    <property type="entry name" value="FAD/NAD(P)-binding domain"/>
    <property type="match status" value="1"/>
</dbReference>
<dbReference type="EMBL" id="QHJQ01000003">
    <property type="protein sequence ID" value="PXA04568.1"/>
    <property type="molecule type" value="Genomic_DNA"/>
</dbReference>
<comment type="caution">
    <text evidence="1">The sequence shown here is derived from an EMBL/GenBank/DDBJ whole genome shotgun (WGS) entry which is preliminary data.</text>
</comment>
<reference evidence="1 2" key="1">
    <citation type="submission" date="2018-05" db="EMBL/GenBank/DDBJ databases">
        <title>Coraliomargarita sinensis sp. nov., isolated from a marine solar saltern.</title>
        <authorList>
            <person name="Zhou L.Y."/>
        </authorList>
    </citation>
    <scope>NUCLEOTIDE SEQUENCE [LARGE SCALE GENOMIC DNA]</scope>
    <source>
        <strain evidence="1 2">WN38</strain>
    </source>
</reference>
<gene>
    <name evidence="1" type="ORF">DDZ13_05170</name>
</gene>
<protein>
    <recommendedName>
        <fullName evidence="3">FAD-binding domain-containing protein</fullName>
    </recommendedName>
</protein>
<name>A0A317ZKV4_9BACT</name>
<organism evidence="1 2">
    <name type="scientific">Coraliomargarita sinensis</name>
    <dbReference type="NCBI Taxonomy" id="2174842"/>
    <lineage>
        <taxon>Bacteria</taxon>
        <taxon>Pseudomonadati</taxon>
        <taxon>Verrucomicrobiota</taxon>
        <taxon>Opitutia</taxon>
        <taxon>Puniceicoccales</taxon>
        <taxon>Coraliomargaritaceae</taxon>
        <taxon>Coraliomargarita</taxon>
    </lineage>
</organism>
<dbReference type="InParanoid" id="A0A317ZKV4"/>
<evidence type="ECO:0000313" key="2">
    <source>
        <dbReference type="Proteomes" id="UP000247099"/>
    </source>
</evidence>
<dbReference type="InterPro" id="IPR036188">
    <property type="entry name" value="FAD/NAD-bd_sf"/>
</dbReference>
<dbReference type="PANTHER" id="PTHR42685">
    <property type="entry name" value="GERANYLGERANYL DIPHOSPHATE REDUCTASE"/>
    <property type="match status" value="1"/>
</dbReference>
<proteinExistence type="predicted"/>
<dbReference type="OrthoDB" id="9806565at2"/>
<keyword evidence="2" id="KW-1185">Reference proteome</keyword>
<dbReference type="InterPro" id="IPR050407">
    <property type="entry name" value="Geranylgeranyl_reductase"/>
</dbReference>
<evidence type="ECO:0008006" key="3">
    <source>
        <dbReference type="Google" id="ProtNLM"/>
    </source>
</evidence>
<dbReference type="PANTHER" id="PTHR42685:SF22">
    <property type="entry name" value="CONDITIONED MEDIUM FACTOR RECEPTOR 1"/>
    <property type="match status" value="1"/>
</dbReference>
<dbReference type="RefSeq" id="WP_110130375.1">
    <property type="nucleotide sequence ID" value="NZ_QHJQ01000003.1"/>
</dbReference>
<dbReference type="PRINTS" id="PR00420">
    <property type="entry name" value="RNGMNOXGNASE"/>
</dbReference>
<dbReference type="Gene3D" id="3.50.50.60">
    <property type="entry name" value="FAD/NAD(P)-binding domain"/>
    <property type="match status" value="2"/>
</dbReference>
<accession>A0A317ZKV4</accession>
<dbReference type="AlphaFoldDB" id="A0A317ZKV4"/>
<dbReference type="Proteomes" id="UP000247099">
    <property type="component" value="Unassembled WGS sequence"/>
</dbReference>
<sequence length="340" mass="37213">MRPISIIGGGLAGLSLGIGLRRTGVPVTLTEAGQYPRHRVCGEFISGLSDQTIQRLGLARALSESVTLHRLQWYDAESLLRDDTLPAPAKGLSRWKLDESLADEFTELGGTLQTDSRSPRDAFNPGTVDCAGRRPRKESKWIGLKCHLQDFQLSADLEMHMSAQGYLGLSRIENGRTNLCGLFRNCGIKPPGNGAPFIFEYLRHCGFRRLLSRIEWATPIAGSECSVAALSYAAEAPIGGGLQLGDARGLIPPFTGNGMTLAFESAALALDPLRAFSRQEINWESCADSYTKSTRAHFGRRLTLARGLHRWLVSPALFPLTSAAARTPLFPFQSLFRLTR</sequence>